<dbReference type="STRING" id="415015.SAMN05660462_02401"/>
<dbReference type="Gene3D" id="2.40.30.80">
    <property type="entry name" value="YkvR-like"/>
    <property type="match status" value="1"/>
</dbReference>
<dbReference type="RefSeq" id="WP_091731613.1">
    <property type="nucleotide sequence ID" value="NZ_FNQE01000028.1"/>
</dbReference>
<proteinExistence type="predicted"/>
<gene>
    <name evidence="2" type="ORF">SAMN05660462_02401</name>
</gene>
<protein>
    <submittedName>
        <fullName evidence="2">Uncharacterized protein</fullName>
    </submittedName>
</protein>
<dbReference type="Proteomes" id="UP000198625">
    <property type="component" value="Unassembled WGS sequence"/>
</dbReference>
<dbReference type="AlphaFoldDB" id="A0A1H3RK73"/>
<evidence type="ECO:0000313" key="2">
    <source>
        <dbReference type="EMBL" id="SDZ25765.1"/>
    </source>
</evidence>
<feature type="coiled-coil region" evidence="1">
    <location>
        <begin position="97"/>
        <end position="124"/>
    </location>
</feature>
<sequence>MERLIIDDMELRLENYNRDYIKSEVTEKNLIRIKCESIVKGHDNERLKKILENKSFEVNIPDDNLKFKGRKGEITYYYTDGNPFTDKEIEYTHVIEIIEFEDVKEDESNNKLSLEQEILILKNKLSFIENLLIKKNIISIDDIDRV</sequence>
<dbReference type="EMBL" id="FNQE01000028">
    <property type="protein sequence ID" value="SDZ25765.1"/>
    <property type="molecule type" value="Genomic_DNA"/>
</dbReference>
<keyword evidence="3" id="KW-1185">Reference proteome</keyword>
<accession>A0A1H3RK73</accession>
<evidence type="ECO:0000256" key="1">
    <source>
        <dbReference type="SAM" id="Coils"/>
    </source>
</evidence>
<name>A0A1H3RK73_9FIRM</name>
<dbReference type="OrthoDB" id="2920197at2"/>
<reference evidence="2 3" key="1">
    <citation type="submission" date="2016-10" db="EMBL/GenBank/DDBJ databases">
        <authorList>
            <person name="de Groot N.N."/>
        </authorList>
    </citation>
    <scope>NUCLEOTIDE SEQUENCE [LARGE SCALE GENOMIC DNA]</scope>
    <source>
        <strain evidence="2 3">DSM 21650</strain>
    </source>
</reference>
<keyword evidence="1" id="KW-0175">Coiled coil</keyword>
<evidence type="ECO:0000313" key="3">
    <source>
        <dbReference type="Proteomes" id="UP000198625"/>
    </source>
</evidence>
<dbReference type="InterPro" id="IPR023105">
    <property type="entry name" value="YkvR-like_sf"/>
</dbReference>
<organism evidence="2 3">
    <name type="scientific">Proteiniborus ethanoligenes</name>
    <dbReference type="NCBI Taxonomy" id="415015"/>
    <lineage>
        <taxon>Bacteria</taxon>
        <taxon>Bacillati</taxon>
        <taxon>Bacillota</taxon>
        <taxon>Clostridia</taxon>
        <taxon>Eubacteriales</taxon>
        <taxon>Proteiniborus</taxon>
    </lineage>
</organism>